<evidence type="ECO:0000256" key="5">
    <source>
        <dbReference type="ARBA" id="ARBA00023167"/>
    </source>
</evidence>
<gene>
    <name evidence="7" type="ORF">DFQ15_12219</name>
</gene>
<sequence>MAAQANRHAIIDAMTTAPVPGASAPAPFPSSDTPRPLAILSALPEEQQGLEQRLTDPQPAATHAGRRFVRGRLHGRPVVLALCGIGKVAAATTATVLAERFGVRGIVFTGVAGGLGEGVQLGDIVVAAACVQHDMDASPLFPRFEVPLYGRALFETDPALTGHLAQAAHATLEDLPALVPAADRDRFDLRTPQVHCGLLASGDRFVSSHREAALLRSAVPDALAVDMESAAVAQVCADYRVAFAAVRTVSDRADETAHVDFPAFVTAVASRYAEAVVGRFLGLLQKE</sequence>
<dbReference type="GO" id="GO:0019509">
    <property type="term" value="P:L-methionine salvage from methylthioadenosine"/>
    <property type="evidence" value="ECO:0007669"/>
    <property type="project" value="UniProtKB-UniPathway"/>
</dbReference>
<dbReference type="GO" id="GO:0005829">
    <property type="term" value="C:cytosol"/>
    <property type="evidence" value="ECO:0007669"/>
    <property type="project" value="TreeGrafter"/>
</dbReference>
<dbReference type="Proteomes" id="UP000247540">
    <property type="component" value="Unassembled WGS sequence"/>
</dbReference>
<evidence type="ECO:0000313" key="7">
    <source>
        <dbReference type="EMBL" id="PYE74937.1"/>
    </source>
</evidence>
<reference evidence="7 8" key="1">
    <citation type="submission" date="2018-06" db="EMBL/GenBank/DDBJ databases">
        <title>Genomic Encyclopedia of Type Strains, Phase III (KMG-III): the genomes of soil and plant-associated and newly described type strains.</title>
        <authorList>
            <person name="Whitman W."/>
        </authorList>
    </citation>
    <scope>NUCLEOTIDE SEQUENCE [LARGE SCALE GENOMIC DNA]</scope>
    <source>
        <strain evidence="7 8">CECT 7646</strain>
    </source>
</reference>
<dbReference type="PANTHER" id="PTHR46832">
    <property type="entry name" value="5'-METHYLTHIOADENOSINE/S-ADENOSYLHOMOCYSTEINE NUCLEOSIDASE"/>
    <property type="match status" value="1"/>
</dbReference>
<dbReference type="InterPro" id="IPR010049">
    <property type="entry name" value="MTA_SAH_Nsdase"/>
</dbReference>
<dbReference type="Gene3D" id="3.40.50.1580">
    <property type="entry name" value="Nucleoside phosphorylase domain"/>
    <property type="match status" value="1"/>
</dbReference>
<dbReference type="SUPFAM" id="SSF53167">
    <property type="entry name" value="Purine and uridine phosphorylases"/>
    <property type="match status" value="1"/>
</dbReference>
<dbReference type="EMBL" id="QJTC01000022">
    <property type="protein sequence ID" value="PYE74937.1"/>
    <property type="molecule type" value="Genomic_DNA"/>
</dbReference>
<dbReference type="GO" id="GO:0019284">
    <property type="term" value="P:L-methionine salvage from S-adenosylmethionine"/>
    <property type="evidence" value="ECO:0007669"/>
    <property type="project" value="TreeGrafter"/>
</dbReference>
<keyword evidence="3" id="KW-0028">Amino-acid biosynthesis</keyword>
<evidence type="ECO:0000256" key="3">
    <source>
        <dbReference type="ARBA" id="ARBA00022605"/>
    </source>
</evidence>
<protein>
    <recommendedName>
        <fullName evidence="2">adenosylhomocysteine nucleosidase</fullName>
        <ecNumber evidence="2">3.2.2.9</ecNumber>
    </recommendedName>
</protein>
<dbReference type="PANTHER" id="PTHR46832:SF1">
    <property type="entry name" value="5'-METHYLTHIOADENOSINE_S-ADENOSYLHOMOCYSTEINE NUCLEOSIDASE"/>
    <property type="match status" value="1"/>
</dbReference>
<organism evidence="7 8">
    <name type="scientific">Xylophilus ampelinus</name>
    <dbReference type="NCBI Taxonomy" id="54067"/>
    <lineage>
        <taxon>Bacteria</taxon>
        <taxon>Pseudomonadati</taxon>
        <taxon>Pseudomonadota</taxon>
        <taxon>Betaproteobacteria</taxon>
        <taxon>Burkholderiales</taxon>
        <taxon>Xylophilus</taxon>
    </lineage>
</organism>
<accession>A0A318SD63</accession>
<dbReference type="NCBIfam" id="TIGR01704">
    <property type="entry name" value="MTA_SAH-Nsdase"/>
    <property type="match status" value="1"/>
</dbReference>
<name>A0A318SD63_9BURK</name>
<comment type="caution">
    <text evidence="7">The sequence shown here is derived from an EMBL/GenBank/DDBJ whole genome shotgun (WGS) entry which is preliminary data.</text>
</comment>
<dbReference type="AlphaFoldDB" id="A0A318SD63"/>
<evidence type="ECO:0000256" key="4">
    <source>
        <dbReference type="ARBA" id="ARBA00022801"/>
    </source>
</evidence>
<dbReference type="InterPro" id="IPR000845">
    <property type="entry name" value="Nucleoside_phosphorylase_d"/>
</dbReference>
<dbReference type="NCBIfam" id="NF004079">
    <property type="entry name" value="PRK05584.1"/>
    <property type="match status" value="1"/>
</dbReference>
<feature type="domain" description="Nucleoside phosphorylase" evidence="6">
    <location>
        <begin position="37"/>
        <end position="280"/>
    </location>
</feature>
<dbReference type="GO" id="GO:0008930">
    <property type="term" value="F:methylthioadenosine nucleosidase activity"/>
    <property type="evidence" value="ECO:0007669"/>
    <property type="project" value="InterPro"/>
</dbReference>
<dbReference type="GO" id="GO:0009164">
    <property type="term" value="P:nucleoside catabolic process"/>
    <property type="evidence" value="ECO:0007669"/>
    <property type="project" value="InterPro"/>
</dbReference>
<keyword evidence="5" id="KW-0486">Methionine biosynthesis</keyword>
<keyword evidence="4" id="KW-0378">Hydrolase</keyword>
<comment type="pathway">
    <text evidence="1">Amino-acid biosynthesis; L-methionine biosynthesis via salvage pathway; S-methyl-5-thio-alpha-D-ribose 1-phosphate from S-methyl-5'-thioadenosine (hydrolase route): step 1/2.</text>
</comment>
<dbReference type="GO" id="GO:0008782">
    <property type="term" value="F:adenosylhomocysteine nucleosidase activity"/>
    <property type="evidence" value="ECO:0007669"/>
    <property type="project" value="UniProtKB-EC"/>
</dbReference>
<evidence type="ECO:0000256" key="1">
    <source>
        <dbReference type="ARBA" id="ARBA00004945"/>
    </source>
</evidence>
<evidence type="ECO:0000259" key="6">
    <source>
        <dbReference type="Pfam" id="PF01048"/>
    </source>
</evidence>
<dbReference type="Pfam" id="PF01048">
    <property type="entry name" value="PNP_UDP_1"/>
    <property type="match status" value="1"/>
</dbReference>
<dbReference type="UniPathway" id="UPA00904">
    <property type="reaction ID" value="UER00871"/>
</dbReference>
<keyword evidence="8" id="KW-1185">Reference proteome</keyword>
<proteinExistence type="predicted"/>
<dbReference type="EC" id="3.2.2.9" evidence="2"/>
<dbReference type="InterPro" id="IPR035994">
    <property type="entry name" value="Nucleoside_phosphorylase_sf"/>
</dbReference>
<dbReference type="CDD" id="cd09008">
    <property type="entry name" value="MTAN"/>
    <property type="match status" value="1"/>
</dbReference>
<evidence type="ECO:0000256" key="2">
    <source>
        <dbReference type="ARBA" id="ARBA00011974"/>
    </source>
</evidence>
<evidence type="ECO:0000313" key="8">
    <source>
        <dbReference type="Proteomes" id="UP000247540"/>
    </source>
</evidence>